<gene>
    <name evidence="1" type="ORF">GKZ28_06960</name>
</gene>
<name>A0A964RKK9_9CLOT</name>
<evidence type="ECO:0000313" key="1">
    <source>
        <dbReference type="EMBL" id="MVX63432.1"/>
    </source>
</evidence>
<dbReference type="AlphaFoldDB" id="A0A964RKK9"/>
<evidence type="ECO:0000313" key="2">
    <source>
        <dbReference type="Proteomes" id="UP000656077"/>
    </source>
</evidence>
<reference evidence="1" key="1">
    <citation type="submission" date="2019-12" db="EMBL/GenBank/DDBJ databases">
        <title>Microbes associate with the intestines of laboratory mice.</title>
        <authorList>
            <person name="Navarre W."/>
            <person name="Wong E."/>
        </authorList>
    </citation>
    <scope>NUCLEOTIDE SEQUENCE</scope>
    <source>
        <strain evidence="1">NM79_F5</strain>
    </source>
</reference>
<dbReference type="RefSeq" id="WP_160358565.1">
    <property type="nucleotide sequence ID" value="NZ_WSRQ01000008.1"/>
</dbReference>
<protein>
    <submittedName>
        <fullName evidence="1">Uncharacterized protein</fullName>
    </submittedName>
</protein>
<accession>A0A964RKK9</accession>
<organism evidence="1 2">
    <name type="scientific">Clostridium chromiireducens</name>
    <dbReference type="NCBI Taxonomy" id="225345"/>
    <lineage>
        <taxon>Bacteria</taxon>
        <taxon>Bacillati</taxon>
        <taxon>Bacillota</taxon>
        <taxon>Clostridia</taxon>
        <taxon>Eubacteriales</taxon>
        <taxon>Clostridiaceae</taxon>
        <taxon>Clostridium</taxon>
    </lineage>
</organism>
<dbReference type="Proteomes" id="UP000656077">
    <property type="component" value="Unassembled WGS sequence"/>
</dbReference>
<dbReference type="EMBL" id="WSRQ01000008">
    <property type="protein sequence ID" value="MVX63432.1"/>
    <property type="molecule type" value="Genomic_DNA"/>
</dbReference>
<comment type="caution">
    <text evidence="1">The sequence shown here is derived from an EMBL/GenBank/DDBJ whole genome shotgun (WGS) entry which is preliminary data.</text>
</comment>
<sequence length="47" mass="5523">MTNQNNGYNHNLIDYGSVTNIWNTNGGKILKCQQEIWHRGLNKNQEY</sequence>
<proteinExistence type="predicted"/>